<evidence type="ECO:0000313" key="3">
    <source>
        <dbReference type="Proteomes" id="UP000286045"/>
    </source>
</evidence>
<dbReference type="Pfam" id="PF00583">
    <property type="entry name" value="Acetyltransf_1"/>
    <property type="match status" value="1"/>
</dbReference>
<reference evidence="2 3" key="1">
    <citation type="submission" date="2018-12" db="EMBL/GenBank/DDBJ databases">
        <title>Draft genome sequence of Xylaria grammica IHI A82.</title>
        <authorList>
            <person name="Buettner E."/>
            <person name="Kellner H."/>
        </authorList>
    </citation>
    <scope>NUCLEOTIDE SEQUENCE [LARGE SCALE GENOMIC DNA]</scope>
    <source>
        <strain evidence="2 3">IHI A82</strain>
    </source>
</reference>
<evidence type="ECO:0000259" key="1">
    <source>
        <dbReference type="PROSITE" id="PS51186"/>
    </source>
</evidence>
<dbReference type="InterPro" id="IPR016181">
    <property type="entry name" value="Acyl_CoA_acyltransferase"/>
</dbReference>
<dbReference type="EMBL" id="RYZI01000135">
    <property type="protein sequence ID" value="RWA09903.1"/>
    <property type="molecule type" value="Genomic_DNA"/>
</dbReference>
<sequence length="236" mass="27281">MPYLIEEVKDAKDFDEILPMLYVAFGEPYNSLRRWFMPVHTTVEAAIEASKQRTLKHWNHSDHLYWLKVTDSETGKIVGAAEWDIREQIENPGEPQKPIEAHWHIEGSEEKAFAGKLLTSLKGFMKERMTRPHLELEQLVVHPDHREKGVGTLLVKWGNEKADELGLESCVESVPFAVPIYERLGYGNVDSLNPDVAIQDPSPKWREFEADDLRLFLLWRPVGHDFRASEDKAPWL</sequence>
<dbReference type="InterPro" id="IPR000182">
    <property type="entry name" value="GNAT_dom"/>
</dbReference>
<keyword evidence="3" id="KW-1185">Reference proteome</keyword>
<dbReference type="GO" id="GO:0016747">
    <property type="term" value="F:acyltransferase activity, transferring groups other than amino-acyl groups"/>
    <property type="evidence" value="ECO:0007669"/>
    <property type="project" value="InterPro"/>
</dbReference>
<comment type="caution">
    <text evidence="2">The sequence shown here is derived from an EMBL/GenBank/DDBJ whole genome shotgun (WGS) entry which is preliminary data.</text>
</comment>
<gene>
    <name evidence="2" type="ORF">EKO27_g5213</name>
</gene>
<feature type="domain" description="N-acetyltransferase" evidence="1">
    <location>
        <begin position="53"/>
        <end position="220"/>
    </location>
</feature>
<dbReference type="AlphaFoldDB" id="A0A439D680"/>
<dbReference type="SUPFAM" id="SSF55729">
    <property type="entry name" value="Acyl-CoA N-acyltransferases (Nat)"/>
    <property type="match status" value="1"/>
</dbReference>
<dbReference type="InterPro" id="IPR052523">
    <property type="entry name" value="Trichothecene_AcTrans"/>
</dbReference>
<protein>
    <recommendedName>
        <fullName evidence="1">N-acetyltransferase domain-containing protein</fullName>
    </recommendedName>
</protein>
<evidence type="ECO:0000313" key="2">
    <source>
        <dbReference type="EMBL" id="RWA09903.1"/>
    </source>
</evidence>
<proteinExistence type="predicted"/>
<dbReference type="PANTHER" id="PTHR42791:SF5">
    <property type="entry name" value="HYPOTHETICAL ACETYLTRANSFERASE (EUROFUNG)"/>
    <property type="match status" value="1"/>
</dbReference>
<dbReference type="PANTHER" id="PTHR42791">
    <property type="entry name" value="GNAT FAMILY ACETYLTRANSFERASE"/>
    <property type="match status" value="1"/>
</dbReference>
<dbReference type="Gene3D" id="3.40.630.30">
    <property type="match status" value="1"/>
</dbReference>
<organism evidence="2 3">
    <name type="scientific">Xylaria grammica</name>
    <dbReference type="NCBI Taxonomy" id="363999"/>
    <lineage>
        <taxon>Eukaryota</taxon>
        <taxon>Fungi</taxon>
        <taxon>Dikarya</taxon>
        <taxon>Ascomycota</taxon>
        <taxon>Pezizomycotina</taxon>
        <taxon>Sordariomycetes</taxon>
        <taxon>Xylariomycetidae</taxon>
        <taxon>Xylariales</taxon>
        <taxon>Xylariaceae</taxon>
        <taxon>Xylaria</taxon>
    </lineage>
</organism>
<dbReference type="CDD" id="cd04301">
    <property type="entry name" value="NAT_SF"/>
    <property type="match status" value="1"/>
</dbReference>
<name>A0A439D680_9PEZI</name>
<dbReference type="PROSITE" id="PS51186">
    <property type="entry name" value="GNAT"/>
    <property type="match status" value="1"/>
</dbReference>
<accession>A0A439D680</accession>
<dbReference type="Proteomes" id="UP000286045">
    <property type="component" value="Unassembled WGS sequence"/>
</dbReference>